<dbReference type="Proteomes" id="UP001648503">
    <property type="component" value="Unassembled WGS sequence"/>
</dbReference>
<keyword evidence="3 10" id="KW-0436">Ligase</keyword>
<dbReference type="Pfam" id="PF00749">
    <property type="entry name" value="tRNA-synt_1c"/>
    <property type="match status" value="1"/>
</dbReference>
<keyword evidence="5 10" id="KW-0067">ATP-binding</keyword>
<accession>A0ABQ8FMV2</accession>
<keyword evidence="17" id="KW-1185">Reference proteome</keyword>
<dbReference type="SUPFAM" id="SSF52374">
    <property type="entry name" value="Nucleotidylyl transferase"/>
    <property type="match status" value="1"/>
</dbReference>
<organism evidence="16 17">
    <name type="scientific">Batrachochytrium salamandrivorans</name>
    <dbReference type="NCBI Taxonomy" id="1357716"/>
    <lineage>
        <taxon>Eukaryota</taxon>
        <taxon>Fungi</taxon>
        <taxon>Fungi incertae sedis</taxon>
        <taxon>Chytridiomycota</taxon>
        <taxon>Chytridiomycota incertae sedis</taxon>
        <taxon>Chytridiomycetes</taxon>
        <taxon>Rhizophydiales</taxon>
        <taxon>Rhizophydiales incertae sedis</taxon>
        <taxon>Batrachochytrium</taxon>
    </lineage>
</organism>
<dbReference type="PANTHER" id="PTHR43097">
    <property type="entry name" value="GLUTAMINE-TRNA LIGASE"/>
    <property type="match status" value="1"/>
</dbReference>
<dbReference type="CDD" id="cd00807">
    <property type="entry name" value="GlnRS_core"/>
    <property type="match status" value="1"/>
</dbReference>
<evidence type="ECO:0000313" key="16">
    <source>
        <dbReference type="EMBL" id="KAH6601018.1"/>
    </source>
</evidence>
<evidence type="ECO:0000256" key="3">
    <source>
        <dbReference type="ARBA" id="ARBA00022598"/>
    </source>
</evidence>
<keyword evidence="4 10" id="KW-0547">Nucleotide-binding</keyword>
<keyword evidence="7 10" id="KW-0030">Aminoacyl-tRNA synthetase</keyword>
<dbReference type="InterPro" id="IPR011035">
    <property type="entry name" value="Ribosomal_bL25/Gln-tRNA_synth"/>
</dbReference>
<dbReference type="Gene3D" id="1.10.10.2420">
    <property type="match status" value="1"/>
</dbReference>
<dbReference type="InterPro" id="IPR004514">
    <property type="entry name" value="Gln-tRNA-synth"/>
</dbReference>
<dbReference type="InterPro" id="IPR042559">
    <property type="entry name" value="Gln-tRNA-synth_Ib_RNA-bd_N_2"/>
</dbReference>
<dbReference type="Pfam" id="PF04557">
    <property type="entry name" value="tRNA_synt_1c_R2"/>
    <property type="match status" value="1"/>
</dbReference>
<gene>
    <name evidence="16" type="ORF">BASA50_001913</name>
</gene>
<dbReference type="InterPro" id="IPR000924">
    <property type="entry name" value="Glu/Gln-tRNA-synth"/>
</dbReference>
<dbReference type="Gene3D" id="1.10.8.1290">
    <property type="entry name" value="Glutaminyl-tRNA synthetase, non-specific RNA binding region part 1, domain 1"/>
    <property type="match status" value="1"/>
</dbReference>
<dbReference type="InterPro" id="IPR007638">
    <property type="entry name" value="Gln-tRNA-synth_Ib_RNA-bd_2"/>
</dbReference>
<evidence type="ECO:0000259" key="15">
    <source>
        <dbReference type="Pfam" id="PF20974"/>
    </source>
</evidence>
<comment type="catalytic activity">
    <reaction evidence="9">
        <text>tRNA(Gln) + L-glutamine + ATP = L-glutaminyl-tRNA(Gln) + AMP + diphosphate</text>
        <dbReference type="Rhea" id="RHEA:20121"/>
        <dbReference type="Rhea" id="RHEA-COMP:9662"/>
        <dbReference type="Rhea" id="RHEA-COMP:9681"/>
        <dbReference type="ChEBI" id="CHEBI:30616"/>
        <dbReference type="ChEBI" id="CHEBI:33019"/>
        <dbReference type="ChEBI" id="CHEBI:58359"/>
        <dbReference type="ChEBI" id="CHEBI:78442"/>
        <dbReference type="ChEBI" id="CHEBI:78521"/>
        <dbReference type="ChEBI" id="CHEBI:456215"/>
        <dbReference type="EC" id="6.1.1.18"/>
    </reaction>
</comment>
<dbReference type="Pfam" id="PF04558">
    <property type="entry name" value="tRNA_synt_1c_R1"/>
    <property type="match status" value="1"/>
</dbReference>
<evidence type="ECO:0000256" key="5">
    <source>
        <dbReference type="ARBA" id="ARBA00022840"/>
    </source>
</evidence>
<name>A0ABQ8FMV2_9FUNG</name>
<dbReference type="NCBIfam" id="TIGR00440">
    <property type="entry name" value="glnS"/>
    <property type="match status" value="1"/>
</dbReference>
<evidence type="ECO:0000256" key="9">
    <source>
        <dbReference type="ARBA" id="ARBA00048270"/>
    </source>
</evidence>
<evidence type="ECO:0000256" key="10">
    <source>
        <dbReference type="RuleBase" id="RU363037"/>
    </source>
</evidence>
<keyword evidence="6 10" id="KW-0648">Protein biosynthesis</keyword>
<feature type="domain" description="Glutamyl/glutaminyl-tRNA synthetase class Ib catalytic" evidence="11">
    <location>
        <begin position="256"/>
        <end position="565"/>
    </location>
</feature>
<dbReference type="Pfam" id="PF03950">
    <property type="entry name" value="tRNA-synt_1c_C"/>
    <property type="match status" value="1"/>
</dbReference>
<evidence type="ECO:0000256" key="1">
    <source>
        <dbReference type="ARBA" id="ARBA00005594"/>
    </source>
</evidence>
<dbReference type="InterPro" id="IPR014729">
    <property type="entry name" value="Rossmann-like_a/b/a_fold"/>
</dbReference>
<evidence type="ECO:0000259" key="11">
    <source>
        <dbReference type="Pfam" id="PF00749"/>
    </source>
</evidence>
<feature type="domain" description="Glutaminyl-tRNA synthetase class Ib non-specific RNA-binding" evidence="14">
    <location>
        <begin position="7"/>
        <end position="163"/>
    </location>
</feature>
<sequence length="788" mass="88236">MADHVIDLADLFVKIGLSDAKAKETAANKKLAPTLQLVITEADVPSKGVDKALGALLYALASTATKPSLPHLPFLAKAIAAGDLTSSDQVSAAIKFAEKAGSSIDPVAFNEACGVGVVVTLEDIVASVTDLISEKNAELIERRYQLSGSLLGLMRTRLRWANPLAVKSELDRQILALLGPKDERDDPKAKKRKEKEVKASAAEMVKDAPVESRVEDLAKSTKYIFEGELSRLHRPGENPQIRPELMVEHLKRTQGKVRTRFPPEPNGFLHIGHAKAININFGYAGAFGGTTNLRYDDTNPEAEEEEYLVAIKDTVEWLGFTPTAVTYSSDYFQRLYDLAVELIKHDKAYACHCTGEQIFEHRGGESKGPRTECVHRNRPIAESLAEFQKMKEGRYKEGETIIRMKMDLANPNPQFWDLVAYRVLYTPHHRTGTEWCIYPTYDYTHCLCDSFEDITHSLCTTEFRLSRESYYWLVDAVELYKPVQWESGRLNLTNTVLSKRKLNTLVTDKHVSGWDDPRLHTLAGMRRRGYTPEAINAFVRDTGVTTANTVINVDRMEGFLRDHLNQTTRRLFVVLDPVKVTLTNVDVDQTVEIEIPNKPKDETLGSRRVPFTQTLYIDRSDFREVDDSGDFYRLVLGKSVGLLYVPYPIKATEVVKDATTGEITEIKAIYETEGFAKPKAYIQWVGVSAKHQSPVKVTARLYSKLFKHANPLSKEEAPDGWLSDLNPDSLHVVENAMADTGVLGLKAEDKLQAVRVAYFCVDQDSDVAAGQIILNRTVSLKEDSKKDK</sequence>
<evidence type="ECO:0000259" key="13">
    <source>
        <dbReference type="Pfam" id="PF04557"/>
    </source>
</evidence>
<evidence type="ECO:0000256" key="4">
    <source>
        <dbReference type="ARBA" id="ARBA00022741"/>
    </source>
</evidence>
<dbReference type="InterPro" id="IPR049437">
    <property type="entry name" value="tRNA-synt_1c_C2"/>
</dbReference>
<dbReference type="InterPro" id="IPR001412">
    <property type="entry name" value="aa-tRNA-synth_I_CS"/>
</dbReference>
<comment type="similarity">
    <text evidence="1 10">Belongs to the class-I aminoacyl-tRNA synthetase family.</text>
</comment>
<dbReference type="PROSITE" id="PS00178">
    <property type="entry name" value="AA_TRNA_LIGASE_I"/>
    <property type="match status" value="1"/>
</dbReference>
<dbReference type="EMBL" id="JAFCIX010000022">
    <property type="protein sequence ID" value="KAH6601018.1"/>
    <property type="molecule type" value="Genomic_DNA"/>
</dbReference>
<reference evidence="16 17" key="1">
    <citation type="submission" date="2021-02" db="EMBL/GenBank/DDBJ databases">
        <title>Variation within the Batrachochytrium salamandrivorans European outbreak.</title>
        <authorList>
            <person name="Kelly M."/>
            <person name="Pasmans F."/>
            <person name="Shea T.P."/>
            <person name="Munoz J.F."/>
            <person name="Carranza S."/>
            <person name="Cuomo C.A."/>
            <person name="Martel A."/>
        </authorList>
    </citation>
    <scope>NUCLEOTIDE SEQUENCE [LARGE SCALE GENOMIC DNA]</scope>
    <source>
        <strain evidence="16 17">AMFP18/2</strain>
    </source>
</reference>
<evidence type="ECO:0000313" key="17">
    <source>
        <dbReference type="Proteomes" id="UP001648503"/>
    </source>
</evidence>
<dbReference type="InterPro" id="IPR020058">
    <property type="entry name" value="Glu/Gln-tRNA-synth_Ib_cat-dom"/>
</dbReference>
<dbReference type="PANTHER" id="PTHR43097:SF4">
    <property type="entry name" value="GLUTAMINE--TRNA LIGASE"/>
    <property type="match status" value="1"/>
</dbReference>
<dbReference type="Gene3D" id="2.40.240.10">
    <property type="entry name" value="Ribosomal Protein L25, Chain P"/>
    <property type="match status" value="2"/>
</dbReference>
<dbReference type="Gene3D" id="3.40.50.620">
    <property type="entry name" value="HUPs"/>
    <property type="match status" value="1"/>
</dbReference>
<proteinExistence type="inferred from homology"/>
<dbReference type="InterPro" id="IPR042558">
    <property type="entry name" value="Gln-tRNA-synth_Ib_RNA-bd_N_1"/>
</dbReference>
<evidence type="ECO:0000259" key="12">
    <source>
        <dbReference type="Pfam" id="PF03950"/>
    </source>
</evidence>
<evidence type="ECO:0000256" key="2">
    <source>
        <dbReference type="ARBA" id="ARBA00012836"/>
    </source>
</evidence>
<feature type="domain" description="tRNA synthetases class I (E and Q) anti-codon binding" evidence="15">
    <location>
        <begin position="682"/>
        <end position="762"/>
    </location>
</feature>
<dbReference type="InterPro" id="IPR020056">
    <property type="entry name" value="Rbsml_bL25/Gln-tRNA_synth_N"/>
</dbReference>
<evidence type="ECO:0000256" key="8">
    <source>
        <dbReference type="ARBA" id="ARBA00030466"/>
    </source>
</evidence>
<dbReference type="SUPFAM" id="SSF50715">
    <property type="entry name" value="Ribosomal protein L25-like"/>
    <property type="match status" value="1"/>
</dbReference>
<evidence type="ECO:0000256" key="7">
    <source>
        <dbReference type="ARBA" id="ARBA00023146"/>
    </source>
</evidence>
<protein>
    <recommendedName>
        <fullName evidence="2">glutamine--tRNA ligase</fullName>
        <ecNumber evidence="2">6.1.1.18</ecNumber>
    </recommendedName>
    <alternativeName>
        <fullName evidence="8">Glutaminyl-tRNA synthetase</fullName>
    </alternativeName>
</protein>
<comment type="caution">
    <text evidence="16">The sequence shown here is derived from an EMBL/GenBank/DDBJ whole genome shotgun (WGS) entry which is preliminary data.</text>
</comment>
<feature type="domain" description="Glutamyl/glutaminyl-tRNA synthetase class Ib anti-codon binding" evidence="12">
    <location>
        <begin position="569"/>
        <end position="670"/>
    </location>
</feature>
<evidence type="ECO:0000259" key="14">
    <source>
        <dbReference type="Pfam" id="PF04558"/>
    </source>
</evidence>
<dbReference type="PRINTS" id="PR00987">
    <property type="entry name" value="TRNASYNTHGLU"/>
</dbReference>
<evidence type="ECO:0000256" key="6">
    <source>
        <dbReference type="ARBA" id="ARBA00022917"/>
    </source>
</evidence>
<dbReference type="EC" id="6.1.1.18" evidence="2"/>
<dbReference type="InterPro" id="IPR050132">
    <property type="entry name" value="Gln/Glu-tRNA_Ligase"/>
</dbReference>
<dbReference type="InterPro" id="IPR007639">
    <property type="entry name" value="Gln-tRNA-synth_Ib_RNA-bd_N"/>
</dbReference>
<dbReference type="InterPro" id="IPR020059">
    <property type="entry name" value="Glu/Gln-tRNA-synth_Ib_codon-bd"/>
</dbReference>
<dbReference type="Pfam" id="PF20974">
    <property type="entry name" value="tRNA-synt_1c_C2"/>
    <property type="match status" value="1"/>
</dbReference>
<feature type="domain" description="Glutaminyl-tRNA synthetase class Ib non-specific RNA-binding" evidence="13">
    <location>
        <begin position="166"/>
        <end position="249"/>
    </location>
</feature>